<dbReference type="Pfam" id="PF20684">
    <property type="entry name" value="Fung_rhodopsin"/>
    <property type="match status" value="1"/>
</dbReference>
<dbReference type="STRING" id="2010991.A0A3M2SMR0"/>
<evidence type="ECO:0000256" key="1">
    <source>
        <dbReference type="ARBA" id="ARBA00004141"/>
    </source>
</evidence>
<feature type="region of interest" description="Disordered" evidence="6">
    <location>
        <begin position="383"/>
        <end position="410"/>
    </location>
</feature>
<evidence type="ECO:0000259" key="8">
    <source>
        <dbReference type="Pfam" id="PF20684"/>
    </source>
</evidence>
<feature type="compositionally biased region" description="Basic and acidic residues" evidence="6">
    <location>
        <begin position="383"/>
        <end position="400"/>
    </location>
</feature>
<name>A0A3M2SMR0_9HYPO</name>
<evidence type="ECO:0000256" key="2">
    <source>
        <dbReference type="ARBA" id="ARBA00022692"/>
    </source>
</evidence>
<evidence type="ECO:0000256" key="3">
    <source>
        <dbReference type="ARBA" id="ARBA00022989"/>
    </source>
</evidence>
<keyword evidence="3 7" id="KW-1133">Transmembrane helix</keyword>
<comment type="caution">
    <text evidence="9">The sequence shown here is derived from an EMBL/GenBank/DDBJ whole genome shotgun (WGS) entry which is preliminary data.</text>
</comment>
<dbReference type="InterPro" id="IPR049326">
    <property type="entry name" value="Rhodopsin_dom_fungi"/>
</dbReference>
<proteinExistence type="inferred from homology"/>
<feature type="transmembrane region" description="Helical" evidence="7">
    <location>
        <begin position="225"/>
        <end position="247"/>
    </location>
</feature>
<dbReference type="AlphaFoldDB" id="A0A3M2SMR0"/>
<keyword evidence="4 7" id="KW-0472">Membrane</keyword>
<feature type="transmembrane region" description="Helical" evidence="7">
    <location>
        <begin position="37"/>
        <end position="58"/>
    </location>
</feature>
<accession>A0A3M2SMR0</accession>
<organism evidence="9 10">
    <name type="scientific">Fusarium kuroshium</name>
    <dbReference type="NCBI Taxonomy" id="2010991"/>
    <lineage>
        <taxon>Eukaryota</taxon>
        <taxon>Fungi</taxon>
        <taxon>Dikarya</taxon>
        <taxon>Ascomycota</taxon>
        <taxon>Pezizomycotina</taxon>
        <taxon>Sordariomycetes</taxon>
        <taxon>Hypocreomycetidae</taxon>
        <taxon>Hypocreales</taxon>
        <taxon>Nectriaceae</taxon>
        <taxon>Fusarium</taxon>
        <taxon>Fusarium solani species complex</taxon>
    </lineage>
</organism>
<feature type="transmembrane region" description="Helical" evidence="7">
    <location>
        <begin position="152"/>
        <end position="175"/>
    </location>
</feature>
<evidence type="ECO:0000313" key="10">
    <source>
        <dbReference type="Proteomes" id="UP000277212"/>
    </source>
</evidence>
<dbReference type="PANTHER" id="PTHR33048:SF47">
    <property type="entry name" value="INTEGRAL MEMBRANE PROTEIN-RELATED"/>
    <property type="match status" value="1"/>
</dbReference>
<reference evidence="9 10" key="1">
    <citation type="submission" date="2017-06" db="EMBL/GenBank/DDBJ databases">
        <title>Comparative genomic analysis of Ambrosia Fusariam Clade fungi.</title>
        <authorList>
            <person name="Stajich J.E."/>
            <person name="Carrillo J."/>
            <person name="Kijimoto T."/>
            <person name="Eskalen A."/>
            <person name="O'Donnell K."/>
            <person name="Kasson M."/>
        </authorList>
    </citation>
    <scope>NUCLEOTIDE SEQUENCE [LARGE SCALE GENOMIC DNA]</scope>
    <source>
        <strain evidence="9">UCR3666</strain>
    </source>
</reference>
<sequence length="410" mass="46424">MSAAVGVDLYTSSTNETLHKPWLPVSELPTTNLQQGAIAIIFLFPVLAFLVWGVRIYSRWSTKQLGIDDWLVTAAMIFSIGLTIPTYFFFKYQFIGFPSKDVPDTYNAEPSLFWNWIMQVLYNPILALVKSSVLIFLLRLGGHRRSIRWSIYALNTFNLAQMFSIFITVICQTIPIRAYWDKSIKPQREIDSPLFYVLTAIITIITDFLVLFIPFWVFLGLKMRIAAKVGLIVVFLVGGVVTVVAIIRVHEFRKKFYNIDPNYDPRNSLGETLSNIEVNLAIIASCGPALRPLFRRMFPGLFSNKSSNEAVDYNTPSRYGNSTGIRHTTATGSFPLKDIHLSKTHTEIRGHSPNGSEEEIMTYNGIIRTTAVDVKYDQATLSDRESGREFGEQVNRKQDDLEVQTGSSCE</sequence>
<evidence type="ECO:0000256" key="4">
    <source>
        <dbReference type="ARBA" id="ARBA00023136"/>
    </source>
</evidence>
<evidence type="ECO:0000256" key="5">
    <source>
        <dbReference type="ARBA" id="ARBA00038359"/>
    </source>
</evidence>
<evidence type="ECO:0000313" key="9">
    <source>
        <dbReference type="EMBL" id="RMJ18432.1"/>
    </source>
</evidence>
<feature type="transmembrane region" description="Helical" evidence="7">
    <location>
        <begin position="120"/>
        <end position="140"/>
    </location>
</feature>
<dbReference type="EMBL" id="NKUJ01000019">
    <property type="protein sequence ID" value="RMJ18432.1"/>
    <property type="molecule type" value="Genomic_DNA"/>
</dbReference>
<keyword evidence="2 7" id="KW-0812">Transmembrane</keyword>
<comment type="subcellular location">
    <subcellularLocation>
        <location evidence="1">Membrane</location>
        <topology evidence="1">Multi-pass membrane protein</topology>
    </subcellularLocation>
</comment>
<dbReference type="InterPro" id="IPR052337">
    <property type="entry name" value="SAT4-like"/>
</dbReference>
<dbReference type="PANTHER" id="PTHR33048">
    <property type="entry name" value="PTH11-LIKE INTEGRAL MEMBRANE PROTEIN (AFU_ORTHOLOGUE AFUA_5G11245)"/>
    <property type="match status" value="1"/>
</dbReference>
<dbReference type="GO" id="GO:0016020">
    <property type="term" value="C:membrane"/>
    <property type="evidence" value="ECO:0007669"/>
    <property type="project" value="UniProtKB-SubCell"/>
</dbReference>
<comment type="similarity">
    <text evidence="5">Belongs to the SAT4 family.</text>
</comment>
<protein>
    <recommendedName>
        <fullName evidence="8">Rhodopsin domain-containing protein</fullName>
    </recommendedName>
</protein>
<dbReference type="OrthoDB" id="5283415at2759"/>
<evidence type="ECO:0000256" key="7">
    <source>
        <dbReference type="SAM" id="Phobius"/>
    </source>
</evidence>
<dbReference type="Proteomes" id="UP000277212">
    <property type="component" value="Unassembled WGS sequence"/>
</dbReference>
<feature type="domain" description="Rhodopsin" evidence="8">
    <location>
        <begin position="54"/>
        <end position="296"/>
    </location>
</feature>
<feature type="transmembrane region" description="Helical" evidence="7">
    <location>
        <begin position="70"/>
        <end position="90"/>
    </location>
</feature>
<feature type="transmembrane region" description="Helical" evidence="7">
    <location>
        <begin position="195"/>
        <end position="218"/>
    </location>
</feature>
<evidence type="ECO:0000256" key="6">
    <source>
        <dbReference type="SAM" id="MobiDB-lite"/>
    </source>
</evidence>
<gene>
    <name evidence="9" type="ORF">CDV36_001910</name>
</gene>
<keyword evidence="10" id="KW-1185">Reference proteome</keyword>